<protein>
    <submittedName>
        <fullName evidence="1">Uncharacterized protein</fullName>
    </submittedName>
</protein>
<dbReference type="EMBL" id="CABEEZ010000031">
    <property type="protein sequence ID" value="VTR23254.1"/>
    <property type="molecule type" value="Genomic_DNA"/>
</dbReference>
<evidence type="ECO:0000313" key="1">
    <source>
        <dbReference type="EMBL" id="VTR23254.1"/>
    </source>
</evidence>
<sequence>MLGPVQPWALKLLVKSTGLTSWGAACSAPTYQHCVSVLGLRFSVSQIAIDLIHLRLYQRRTNRR</sequence>
<proteinExistence type="predicted"/>
<reference evidence="1" key="1">
    <citation type="submission" date="2019-05" db="EMBL/GenBank/DDBJ databases">
        <authorList>
            <consortium name="Pathogen Informatics"/>
        </authorList>
    </citation>
    <scope>NUCLEOTIDE SEQUENCE [LARGE SCALE GENOMIC DNA]</scope>
    <source>
        <strain evidence="1">NCTC12965</strain>
    </source>
</reference>
<name>A0A4U9U2S4_SERFO</name>
<dbReference type="AlphaFoldDB" id="A0A4U9U2S4"/>
<accession>A0A4U9U2S4</accession>
<gene>
    <name evidence="1" type="ORF">NCTC12965_01730</name>
</gene>
<organism evidence="1">
    <name type="scientific">Serratia fonticola</name>
    <dbReference type="NCBI Taxonomy" id="47917"/>
    <lineage>
        <taxon>Bacteria</taxon>
        <taxon>Pseudomonadati</taxon>
        <taxon>Pseudomonadota</taxon>
        <taxon>Gammaproteobacteria</taxon>
        <taxon>Enterobacterales</taxon>
        <taxon>Yersiniaceae</taxon>
        <taxon>Serratia</taxon>
    </lineage>
</organism>